<dbReference type="GO" id="GO:0016702">
    <property type="term" value="F:oxidoreductase activity, acting on single donors with incorporation of molecular oxygen, incorporation of two atoms of oxygen"/>
    <property type="evidence" value="ECO:0007669"/>
    <property type="project" value="UniProtKB-ARBA"/>
</dbReference>
<evidence type="ECO:0000259" key="6">
    <source>
        <dbReference type="Pfam" id="PF02900"/>
    </source>
</evidence>
<protein>
    <recommendedName>
        <fullName evidence="6">Extradiol ring-cleavage dioxygenase class III enzyme subunit B domain-containing protein</fullName>
    </recommendedName>
</protein>
<gene>
    <name evidence="7" type="ORF">CL55_00016020</name>
</gene>
<dbReference type="PANTHER" id="PTHR30096:SF0">
    <property type="entry name" value="4,5-DOPA DIOXYGENASE EXTRADIOL-LIKE PROTEIN"/>
    <property type="match status" value="1"/>
</dbReference>
<evidence type="ECO:0000256" key="4">
    <source>
        <dbReference type="ARBA" id="ARBA00022833"/>
    </source>
</evidence>
<dbReference type="KEGG" id="pdq:CL55_00016020"/>
<dbReference type="RefSeq" id="WP_046330629.1">
    <property type="nucleotide sequence ID" value="NZ_CP007501.1"/>
</dbReference>
<dbReference type="HOGENOM" id="CLU_046582_2_0_4"/>
<keyword evidence="3" id="KW-0479">Metal-binding</keyword>
<comment type="cofactor">
    <cofactor evidence="1">
        <name>Zn(2+)</name>
        <dbReference type="ChEBI" id="CHEBI:29105"/>
    </cofactor>
</comment>
<dbReference type="InterPro" id="IPR004183">
    <property type="entry name" value="Xdiol_dOase_suB"/>
</dbReference>
<dbReference type="STRING" id="1835254.CL55_00016020"/>
<dbReference type="NCBIfam" id="NF007914">
    <property type="entry name" value="PRK10628.1"/>
    <property type="match status" value="1"/>
</dbReference>
<evidence type="ECO:0000256" key="5">
    <source>
        <dbReference type="ARBA" id="ARBA00023002"/>
    </source>
</evidence>
<dbReference type="PATRIC" id="fig|576611.7.peg.1627"/>
<proteinExistence type="inferred from homology"/>
<name>A0A0E3ZL33_9BURK</name>
<dbReference type="AlphaFoldDB" id="A0A0E3ZL33"/>
<dbReference type="OrthoDB" id="9790889at2"/>
<dbReference type="Proteomes" id="UP000061135">
    <property type="component" value="Chromosome"/>
</dbReference>
<dbReference type="Pfam" id="PF02900">
    <property type="entry name" value="LigB"/>
    <property type="match status" value="1"/>
</dbReference>
<dbReference type="Gene3D" id="3.40.830.10">
    <property type="entry name" value="LigB-like"/>
    <property type="match status" value="1"/>
</dbReference>
<dbReference type="PANTHER" id="PTHR30096">
    <property type="entry name" value="4,5-DOPA DIOXYGENASE EXTRADIOL-LIKE PROTEIN"/>
    <property type="match status" value="1"/>
</dbReference>
<dbReference type="SUPFAM" id="SSF53213">
    <property type="entry name" value="LigB-like"/>
    <property type="match status" value="1"/>
</dbReference>
<accession>A0A0E3ZL33</accession>
<feature type="domain" description="Extradiol ring-cleavage dioxygenase class III enzyme subunit B" evidence="6">
    <location>
        <begin position="37"/>
        <end position="209"/>
    </location>
</feature>
<evidence type="ECO:0000256" key="1">
    <source>
        <dbReference type="ARBA" id="ARBA00001947"/>
    </source>
</evidence>
<evidence type="ECO:0000313" key="7">
    <source>
        <dbReference type="EMBL" id="AKD25935.1"/>
    </source>
</evidence>
<keyword evidence="4" id="KW-0862">Zinc</keyword>
<sequence>MTSHRQPAVFAGHGSPMYAIEPNRYTAAWANLGKSLKRPDAILVISAHWVTRGVWVTAMPKPKTIHDFGGFPQALFDIQYPALGSPALADRVKELLDVPVVLEENEWGIDHGAWSVLTYLYPNADIPVVQLSLDGSMTASEHYELAKKLRPLRDENILILASGNVVHNLRTIHWEEGATPYSWANEFNEFFVSEMQANHHDNLIHWEQCGDAAHLSIPTPEHYWPALYALALQEQGETSKVLVDGVEMSSISMLAFSIQ</sequence>
<dbReference type="GO" id="GO:0008270">
    <property type="term" value="F:zinc ion binding"/>
    <property type="evidence" value="ECO:0007669"/>
    <property type="project" value="InterPro"/>
</dbReference>
<evidence type="ECO:0000313" key="8">
    <source>
        <dbReference type="Proteomes" id="UP000061135"/>
    </source>
</evidence>
<reference evidence="7 8" key="1">
    <citation type="submission" date="2014-03" db="EMBL/GenBank/DDBJ databases">
        <title>Genome of Polynucleobacter strain MWH-MoK4.</title>
        <authorList>
            <person name="Hahn M.W."/>
        </authorList>
    </citation>
    <scope>NUCLEOTIDE SEQUENCE [LARGE SCALE GENOMIC DNA]</scope>
    <source>
        <strain evidence="7 8">MWH-MoK4</strain>
    </source>
</reference>
<dbReference type="InterPro" id="IPR014436">
    <property type="entry name" value="Extradiol_dOase_DODA"/>
</dbReference>
<evidence type="ECO:0000256" key="2">
    <source>
        <dbReference type="ARBA" id="ARBA00007581"/>
    </source>
</evidence>
<dbReference type="GO" id="GO:0008198">
    <property type="term" value="F:ferrous iron binding"/>
    <property type="evidence" value="ECO:0007669"/>
    <property type="project" value="InterPro"/>
</dbReference>
<dbReference type="CDD" id="cd07363">
    <property type="entry name" value="45_DOPA_Dioxygenase"/>
    <property type="match status" value="1"/>
</dbReference>
<dbReference type="PIRSF" id="PIRSF006157">
    <property type="entry name" value="Doxgns_DODA"/>
    <property type="match status" value="1"/>
</dbReference>
<organism evidence="7 8">
    <name type="scientific">Polynucleobacter duraquae</name>
    <dbReference type="NCBI Taxonomy" id="1835254"/>
    <lineage>
        <taxon>Bacteria</taxon>
        <taxon>Pseudomonadati</taxon>
        <taxon>Pseudomonadota</taxon>
        <taxon>Betaproteobacteria</taxon>
        <taxon>Burkholderiales</taxon>
        <taxon>Burkholderiaceae</taxon>
        <taxon>Polynucleobacter</taxon>
    </lineage>
</organism>
<comment type="similarity">
    <text evidence="2">Belongs to the DODA-type extradiol aromatic ring-opening dioxygenase family.</text>
</comment>
<evidence type="ECO:0000256" key="3">
    <source>
        <dbReference type="ARBA" id="ARBA00022723"/>
    </source>
</evidence>
<dbReference type="EMBL" id="CP007501">
    <property type="protein sequence ID" value="AKD25935.1"/>
    <property type="molecule type" value="Genomic_DNA"/>
</dbReference>
<keyword evidence="5" id="KW-0560">Oxidoreductase</keyword>
<keyword evidence="8" id="KW-1185">Reference proteome</keyword>